<reference evidence="13" key="1">
    <citation type="journal article" date="2014" name="PLoS Genet.">
        <title>Signature Gene Expression Reveals Novel Clues to the Molecular Mechanisms of Dimorphic Transition in Penicillium marneffei.</title>
        <authorList>
            <person name="Yang E."/>
            <person name="Wang G."/>
            <person name="Cai J."/>
            <person name="Woo P.C."/>
            <person name="Lau S.K."/>
            <person name="Yuen K.-Y."/>
            <person name="Chow W.-N."/>
            <person name="Lin X."/>
        </authorList>
    </citation>
    <scope>NUCLEOTIDE SEQUENCE [LARGE SCALE GENOMIC DNA]</scope>
    <source>
        <strain evidence="13">PM1</strain>
    </source>
</reference>
<keyword evidence="5" id="KW-0812">Transmembrane</keyword>
<feature type="compositionally biased region" description="Polar residues" evidence="12">
    <location>
        <begin position="410"/>
        <end position="421"/>
    </location>
</feature>
<keyword evidence="6" id="KW-0999">Mitochondrion inner membrane</keyword>
<keyword evidence="11" id="KW-0472">Membrane</keyword>
<gene>
    <name evidence="13" type="ORF">GQ26_0140270</name>
</gene>
<evidence type="ECO:0000256" key="6">
    <source>
        <dbReference type="ARBA" id="ARBA00022792"/>
    </source>
</evidence>
<comment type="caution">
    <text evidence="13">The sequence shown here is derived from an EMBL/GenBank/DDBJ whole genome shotgun (WGS) entry which is preliminary data.</text>
</comment>
<comment type="similarity">
    <text evidence="2">Belongs to the TIM54 family.</text>
</comment>
<keyword evidence="9" id="KW-0811">Translocation</keyword>
<evidence type="ECO:0000256" key="11">
    <source>
        <dbReference type="ARBA" id="ARBA00023136"/>
    </source>
</evidence>
<organism evidence="13">
    <name type="scientific">Talaromyces marneffei PM1</name>
    <dbReference type="NCBI Taxonomy" id="1077442"/>
    <lineage>
        <taxon>Eukaryota</taxon>
        <taxon>Fungi</taxon>
        <taxon>Dikarya</taxon>
        <taxon>Ascomycota</taxon>
        <taxon>Pezizomycotina</taxon>
        <taxon>Eurotiomycetes</taxon>
        <taxon>Eurotiomycetidae</taxon>
        <taxon>Eurotiales</taxon>
        <taxon>Trichocomaceae</taxon>
        <taxon>Talaromyces</taxon>
        <taxon>Talaromyces sect. Talaromyces</taxon>
    </lineage>
</organism>
<keyword evidence="4" id="KW-0813">Transport</keyword>
<feature type="region of interest" description="Disordered" evidence="12">
    <location>
        <begin position="394"/>
        <end position="421"/>
    </location>
</feature>
<dbReference type="PANTHER" id="PTHR12358:SF101">
    <property type="entry name" value="MITOCHONDRIAL IMPORT INNER MEMBRANE TRANSLOCASE SUBUNIT TIM54"/>
    <property type="match status" value="1"/>
</dbReference>
<evidence type="ECO:0000256" key="5">
    <source>
        <dbReference type="ARBA" id="ARBA00022692"/>
    </source>
</evidence>
<dbReference type="PANTHER" id="PTHR12358">
    <property type="entry name" value="SPHINGOSINE KINASE"/>
    <property type="match status" value="1"/>
</dbReference>
<feature type="compositionally biased region" description="Polar residues" evidence="12">
    <location>
        <begin position="242"/>
        <end position="256"/>
    </location>
</feature>
<accession>A0A093V4U6</accession>
<evidence type="ECO:0000256" key="1">
    <source>
        <dbReference type="ARBA" id="ARBA00004434"/>
    </source>
</evidence>
<evidence type="ECO:0000256" key="4">
    <source>
        <dbReference type="ARBA" id="ARBA00022448"/>
    </source>
</evidence>
<keyword evidence="8" id="KW-1133">Transmembrane helix</keyword>
<evidence type="ECO:0000256" key="12">
    <source>
        <dbReference type="SAM" id="MobiDB-lite"/>
    </source>
</evidence>
<evidence type="ECO:0000256" key="8">
    <source>
        <dbReference type="ARBA" id="ARBA00022989"/>
    </source>
</evidence>
<keyword evidence="7" id="KW-0653">Protein transport</keyword>
<feature type="region of interest" description="Disordered" evidence="12">
    <location>
        <begin position="353"/>
        <end position="376"/>
    </location>
</feature>
<feature type="region of interest" description="Disordered" evidence="12">
    <location>
        <begin position="1"/>
        <end position="31"/>
    </location>
</feature>
<evidence type="ECO:0000256" key="10">
    <source>
        <dbReference type="ARBA" id="ARBA00023128"/>
    </source>
</evidence>
<evidence type="ECO:0000256" key="9">
    <source>
        <dbReference type="ARBA" id="ARBA00023010"/>
    </source>
</evidence>
<evidence type="ECO:0000313" key="13">
    <source>
        <dbReference type="EMBL" id="KFX47577.1"/>
    </source>
</evidence>
<dbReference type="GO" id="GO:0015031">
    <property type="term" value="P:protein transport"/>
    <property type="evidence" value="ECO:0007669"/>
    <property type="project" value="UniProtKB-KW"/>
</dbReference>
<dbReference type="GO" id="GO:0005743">
    <property type="term" value="C:mitochondrial inner membrane"/>
    <property type="evidence" value="ECO:0007669"/>
    <property type="project" value="UniProtKB-SubCell"/>
</dbReference>
<keyword evidence="10" id="KW-0496">Mitochondrion</keyword>
<feature type="compositionally biased region" description="Basic and acidic residues" evidence="12">
    <location>
        <begin position="257"/>
        <end position="274"/>
    </location>
</feature>
<feature type="compositionally biased region" description="Low complexity" evidence="12">
    <location>
        <begin position="1"/>
        <end position="20"/>
    </location>
</feature>
<feature type="region of interest" description="Disordered" evidence="12">
    <location>
        <begin position="212"/>
        <end position="280"/>
    </location>
</feature>
<sequence>MSETANSNPTPSTASASTTKPPTPPKPQNPVFKMMGIPNFRLRLPSRNWMIFLTITGGFTAAITYDRRQKKRAQQKWADLVAHISKETLPIEQNRRKLTVFLSAPPGDGLRSAREYFIEYVKPVLVSAALDYEVIEGRKEGEIRAGTAEKIREYRRQAGEQSSVVQEPSKESIIAETRRRMGVTDEPGPLGDIVIGRHTWKEYIRGLHEGWLGPLDPPPPPEVPTEATSSVDVPDVPRDTATAESTENPDSSSTSTPEEKLAEPEKEKEKEKPKGPTPAYISTVDYSSRNLPATIPVSFEASLPVPFPHLLGFLNTPIRIYRYLTKRYLADAVGEQVAAAVLASASRPYYEGLTNSSESDLGPSTEPFTPETQSQQIYEQQTLLDHEEKEWHKSVRKAAEARKQQAEADNSASVSDDTQPVAQPDILKEEREWIDDVVIDPRIAARMSRYVLAPEEEARAKRIDEGLEWVLGEGERPKKLPFWQRVWIDYGYGEDPEVAKRKPILGNIDNEGE</sequence>
<proteinExistence type="inferred from homology"/>
<dbReference type="Pfam" id="PF11711">
    <property type="entry name" value="Tim54"/>
    <property type="match status" value="1"/>
</dbReference>
<dbReference type="eggNOG" id="ENOG502QSFX">
    <property type="taxonomic scope" value="Eukaryota"/>
</dbReference>
<feature type="compositionally biased region" description="Basic and acidic residues" evidence="12">
    <location>
        <begin position="394"/>
        <end position="406"/>
    </location>
</feature>
<evidence type="ECO:0000256" key="3">
    <source>
        <dbReference type="ARBA" id="ARBA00020796"/>
    </source>
</evidence>
<evidence type="ECO:0000256" key="2">
    <source>
        <dbReference type="ARBA" id="ARBA00006355"/>
    </source>
</evidence>
<name>A0A093V4U6_TALMA</name>
<evidence type="ECO:0000256" key="7">
    <source>
        <dbReference type="ARBA" id="ARBA00022927"/>
    </source>
</evidence>
<comment type="subcellular location">
    <subcellularLocation>
        <location evidence="1">Mitochondrion inner membrane</location>
        <topology evidence="1">Single-pass membrane protein</topology>
    </subcellularLocation>
</comment>
<dbReference type="HOGENOM" id="CLU_039097_1_0_1"/>
<protein>
    <recommendedName>
        <fullName evidence="3">Mitochondrial import inner membrane translocase subunit TIM54</fullName>
    </recommendedName>
</protein>
<feature type="compositionally biased region" description="Polar residues" evidence="12">
    <location>
        <begin position="366"/>
        <end position="376"/>
    </location>
</feature>
<dbReference type="InterPro" id="IPR021056">
    <property type="entry name" value="Mt_import_IM_translocase_Tim54"/>
</dbReference>
<dbReference type="InterPro" id="IPR050187">
    <property type="entry name" value="Lipid_Phosphate_FormReg"/>
</dbReference>
<dbReference type="EMBL" id="JPOX01000014">
    <property type="protein sequence ID" value="KFX47577.1"/>
    <property type="molecule type" value="Genomic_DNA"/>
</dbReference>
<dbReference type="AlphaFoldDB" id="A0A093V4U6"/>